<dbReference type="RefSeq" id="XP_062875751.1">
    <property type="nucleotide sequence ID" value="XM_063019681.1"/>
</dbReference>
<accession>A0AAX4H558</accession>
<dbReference type="GeneID" id="88171671"/>
<reference evidence="3 4" key="1">
    <citation type="submission" date="2023-10" db="EMBL/GenBank/DDBJ databases">
        <title>Draft Genome Sequence of Candida saopaulonensis from a very Premature Infant with Sepsis.</title>
        <authorList>
            <person name="Ning Y."/>
            <person name="Dai R."/>
            <person name="Xiao M."/>
            <person name="Xu Y."/>
            <person name="Yan Q."/>
            <person name="Zhang L."/>
        </authorList>
    </citation>
    <scope>NUCLEOTIDE SEQUENCE [LARGE SCALE GENOMIC DNA]</scope>
    <source>
        <strain evidence="3 4">19XY460</strain>
    </source>
</reference>
<keyword evidence="1" id="KW-0175">Coiled coil</keyword>
<keyword evidence="4" id="KW-1185">Reference proteome</keyword>
<dbReference type="EMBL" id="CP138894">
    <property type="protein sequence ID" value="WPK23364.1"/>
    <property type="molecule type" value="Genomic_DNA"/>
</dbReference>
<name>A0AAX4H558_9ASCO</name>
<evidence type="ECO:0008006" key="5">
    <source>
        <dbReference type="Google" id="ProtNLM"/>
    </source>
</evidence>
<protein>
    <recommendedName>
        <fullName evidence="5">Topoisomerase I damage affected protein 11</fullName>
    </recommendedName>
</protein>
<evidence type="ECO:0000313" key="4">
    <source>
        <dbReference type="Proteomes" id="UP001338582"/>
    </source>
</evidence>
<gene>
    <name evidence="3" type="ORF">PUMCH_000602</name>
</gene>
<evidence type="ECO:0000256" key="2">
    <source>
        <dbReference type="SAM" id="MobiDB-lite"/>
    </source>
</evidence>
<proteinExistence type="predicted"/>
<dbReference type="AlphaFoldDB" id="A0AAX4H558"/>
<dbReference type="Proteomes" id="UP001338582">
    <property type="component" value="Chromosome 1"/>
</dbReference>
<feature type="coiled-coil region" evidence="1">
    <location>
        <begin position="128"/>
        <end position="155"/>
    </location>
</feature>
<evidence type="ECO:0000256" key="1">
    <source>
        <dbReference type="SAM" id="Coils"/>
    </source>
</evidence>
<dbReference type="KEGG" id="asau:88171671"/>
<feature type="region of interest" description="Disordered" evidence="2">
    <location>
        <begin position="67"/>
        <end position="94"/>
    </location>
</feature>
<evidence type="ECO:0000313" key="3">
    <source>
        <dbReference type="EMBL" id="WPK23364.1"/>
    </source>
</evidence>
<sequence length="388" mass="42920">MSLHSDPGNMATTGFKTAEMSKSHLLRSNSRTRGINIKAVKALSLQPTQKSVKTRADLPLYTTVNSSQGISASQNREHVPEKPLQPPLVPGAMSRDQKKEAANVTAKQLDKLSIDDQLRLLALKEMSLVELKDSIATLNAQLRLSEKELQRFRQMIQRNLFREMQIAAVDSTALKKRNVQSNGSVSGGGSARKPRSPSSNRKSSKAKSDADPPRRNKTDHLSEDKENTGTDDLISTLPPEDSTSSTLWSNISKPMTFIQNLEGMIQSEMENQPRHHTSLHVPKQASAYDKPKAELGALASLYPTTQSLETLKETLETIPFRDPEVMLQTVSSSLWSFVNEVKQNVLAPNLASEHLKNEIDNVSDCYSDEEDVVDLSIYASSRRSRAGS</sequence>
<organism evidence="3 4">
    <name type="scientific">Australozyma saopauloensis</name>
    <dbReference type="NCBI Taxonomy" id="291208"/>
    <lineage>
        <taxon>Eukaryota</taxon>
        <taxon>Fungi</taxon>
        <taxon>Dikarya</taxon>
        <taxon>Ascomycota</taxon>
        <taxon>Saccharomycotina</taxon>
        <taxon>Pichiomycetes</taxon>
        <taxon>Metschnikowiaceae</taxon>
        <taxon>Australozyma</taxon>
    </lineage>
</organism>
<feature type="region of interest" description="Disordered" evidence="2">
    <location>
        <begin position="177"/>
        <end position="248"/>
    </location>
</feature>
<feature type="region of interest" description="Disordered" evidence="2">
    <location>
        <begin position="1"/>
        <end position="25"/>
    </location>
</feature>
<feature type="compositionally biased region" description="Basic and acidic residues" evidence="2">
    <location>
        <begin position="206"/>
        <end position="228"/>
    </location>
</feature>